<dbReference type="InterPro" id="IPR005158">
    <property type="entry name" value="BTAD"/>
</dbReference>
<dbReference type="Gene3D" id="1.10.10.10">
    <property type="entry name" value="Winged helix-like DNA-binding domain superfamily/Winged helix DNA-binding domain"/>
    <property type="match status" value="1"/>
</dbReference>
<dbReference type="AlphaFoldDB" id="A0A420F407"/>
<dbReference type="InterPro" id="IPR049945">
    <property type="entry name" value="AAA_22"/>
</dbReference>
<evidence type="ECO:0000313" key="3">
    <source>
        <dbReference type="Proteomes" id="UP000285744"/>
    </source>
</evidence>
<dbReference type="Proteomes" id="UP000285744">
    <property type="component" value="Unassembled WGS sequence"/>
</dbReference>
<dbReference type="SUPFAM" id="SSF52540">
    <property type="entry name" value="P-loop containing nucleoside triphosphate hydrolases"/>
    <property type="match status" value="1"/>
</dbReference>
<dbReference type="SUPFAM" id="SSF46894">
    <property type="entry name" value="C-terminal effector domain of the bipartite response regulators"/>
    <property type="match status" value="1"/>
</dbReference>
<dbReference type="SMART" id="SM01043">
    <property type="entry name" value="BTAD"/>
    <property type="match status" value="1"/>
</dbReference>
<dbReference type="OrthoDB" id="33864at2"/>
<organism evidence="2 3">
    <name type="scientific">Micromonospora globbae</name>
    <dbReference type="NCBI Taxonomy" id="1894969"/>
    <lineage>
        <taxon>Bacteria</taxon>
        <taxon>Bacillati</taxon>
        <taxon>Actinomycetota</taxon>
        <taxon>Actinomycetes</taxon>
        <taxon>Micromonosporales</taxon>
        <taxon>Micromonosporaceae</taxon>
        <taxon>Micromonospora</taxon>
    </lineage>
</organism>
<dbReference type="Gene3D" id="3.40.50.300">
    <property type="entry name" value="P-loop containing nucleotide triphosphate hydrolases"/>
    <property type="match status" value="1"/>
</dbReference>
<dbReference type="SUPFAM" id="SSF48452">
    <property type="entry name" value="TPR-like"/>
    <property type="match status" value="2"/>
</dbReference>
<dbReference type="PANTHER" id="PTHR47691">
    <property type="entry name" value="REGULATOR-RELATED"/>
    <property type="match status" value="1"/>
</dbReference>
<name>A0A420F407_9ACTN</name>
<gene>
    <name evidence="2" type="ORF">D7I43_08130</name>
</gene>
<dbReference type="InterPro" id="IPR016032">
    <property type="entry name" value="Sig_transdc_resp-reg_C-effctor"/>
</dbReference>
<feature type="domain" description="Bacterial transcriptional activator" evidence="1">
    <location>
        <begin position="92"/>
        <end position="236"/>
    </location>
</feature>
<dbReference type="InterPro" id="IPR027417">
    <property type="entry name" value="P-loop_NTPase"/>
</dbReference>
<dbReference type="Pfam" id="PF13401">
    <property type="entry name" value="AAA_22"/>
    <property type="match status" value="1"/>
</dbReference>
<reference evidence="2 3" key="1">
    <citation type="journal article" date="2018" name="Int. J. Syst. Evol. Microbiol.">
        <title>Micromonospora globbae sp. nov., an endophytic actinomycete isolated from roots of Globba winitii C. H. Wright.</title>
        <authorList>
            <person name="Kuncharoen N."/>
            <person name="Pittayakhajonwut P."/>
            <person name="Tanasupawat S."/>
        </authorList>
    </citation>
    <scope>NUCLEOTIDE SEQUENCE [LARGE SCALE GENOMIC DNA]</scope>
    <source>
        <strain evidence="2 3">WPS1-2</strain>
    </source>
</reference>
<dbReference type="GO" id="GO:0006355">
    <property type="term" value="P:regulation of DNA-templated transcription"/>
    <property type="evidence" value="ECO:0007669"/>
    <property type="project" value="InterPro"/>
</dbReference>
<evidence type="ECO:0000259" key="1">
    <source>
        <dbReference type="SMART" id="SM01043"/>
    </source>
</evidence>
<dbReference type="PANTHER" id="PTHR47691:SF3">
    <property type="entry name" value="HTH-TYPE TRANSCRIPTIONAL REGULATOR RV0890C-RELATED"/>
    <property type="match status" value="1"/>
</dbReference>
<dbReference type="GO" id="GO:0016887">
    <property type="term" value="F:ATP hydrolysis activity"/>
    <property type="evidence" value="ECO:0007669"/>
    <property type="project" value="InterPro"/>
</dbReference>
<comment type="caution">
    <text evidence="2">The sequence shown here is derived from an EMBL/GenBank/DDBJ whole genome shotgun (WGS) entry which is preliminary data.</text>
</comment>
<dbReference type="InterPro" id="IPR036388">
    <property type="entry name" value="WH-like_DNA-bd_sf"/>
</dbReference>
<accession>A0A420F407</accession>
<sequence length="1064" mass="113042">MTAELILLAGVSYRGREITGSRLRGLLALLATDLRTGCGTGRLIAGLWPDELPENPAKALQVLVSRARAQLGADVIERTPTGYRLALTEEQVDAAAVRGLAAASADRARAGDHAAALAHAEAGLAHWAGPPEETEAVDPLAALRAERAATYRALVRARALALARLGRHAEAVGPLGTLATQRPRDEEVLAELLRAEAATAGPSAALARYEAYRRRLRDELGSDPGAALQAVQRDLLRGESPTVRQGVPYEPNPLLGRDADIAAVTDLLRTSRVTSIVGPGGLGKTRLANLVARRAEQRVVHLVPLAGVRTDDDVVPEVAAALGVGESRATGASAHPGGRDLLAGIAAALGTGPALLVLDNCEHVVRGAADLVGGLVAMTHDVRVLTTSRTPLGLSSEAVHLLPELTLSTSVELFGQRARAARPGVELHGDTVASLCRHLDGLPLAVELAAARVRTMSVAEIARRLDDRFALLRGGPRDAPRRHHTLHAVVDWSWNLLDEAGRTAMRALSVFAGGFTADAARFVVDGDPLPVLEHLVDQSLLKVDETVTGVRFRMLETVREFSAARRDEAGETEVVTDRFLAWARSVGLEHHEALLGPEAFRTAELVRAEQDNIVQAYRMGLARDDGATVAATAAVLASMWTLEAAYTRMLTLAEETGPLLSHYRPTPEFVEVTRTASALSAANLLMLQGARPVRPLVTLRRLPPPSAATLTGALSILLDALPAIGADRAALRALQDGPEPVVACLAHCLGTYLYERDGDPEQALDAARRMVDGVGTGVNPWFRILAHTRLSELLAQQEEWKQARHHLTVALGLLEETGPWADVIQLRWALALANLGAGDVDAAERWLDLAARDDLGDAYGLASFALGVRAEVRLWRGEADRGLDLWRQAVAQVTASVDPLFEADTSGATPWGLQIQAVAVVAHARCGRLDLVPALPDELAGHLCRMLANPAVNPPAFVAEQPTCGTLLLALAMVDIERARRTGDAVAAATGARLVALAERFRFLKDFQPTMSSVTARHEAEQADKAAYADAVSSYAALDPAELRAAALSALAARAGGHREASRS</sequence>
<protein>
    <submittedName>
        <fullName evidence="2">AfsR/SARP family transcriptional regulator</fullName>
    </submittedName>
</protein>
<dbReference type="Pfam" id="PF03704">
    <property type="entry name" value="BTAD"/>
    <property type="match status" value="1"/>
</dbReference>
<evidence type="ECO:0000313" key="2">
    <source>
        <dbReference type="EMBL" id="RKF27661.1"/>
    </source>
</evidence>
<dbReference type="EMBL" id="RAQQ01000005">
    <property type="protein sequence ID" value="RKF27661.1"/>
    <property type="molecule type" value="Genomic_DNA"/>
</dbReference>
<proteinExistence type="predicted"/>
<dbReference type="RefSeq" id="WP_120327804.1">
    <property type="nucleotide sequence ID" value="NZ_RAQQ01000005.1"/>
</dbReference>
<dbReference type="InterPro" id="IPR011990">
    <property type="entry name" value="TPR-like_helical_dom_sf"/>
</dbReference>
<dbReference type="GO" id="GO:0003677">
    <property type="term" value="F:DNA binding"/>
    <property type="evidence" value="ECO:0007669"/>
    <property type="project" value="InterPro"/>
</dbReference>
<dbReference type="Gene3D" id="1.25.40.10">
    <property type="entry name" value="Tetratricopeptide repeat domain"/>
    <property type="match status" value="2"/>
</dbReference>